<dbReference type="Proteomes" id="UP000095606">
    <property type="component" value="Unassembled WGS sequence"/>
</dbReference>
<proteinExistence type="predicted"/>
<accession>A0A174TBK4</accession>
<name>A0A174TBK4_9BACE</name>
<dbReference type="EMBL" id="CZAE01000024">
    <property type="protein sequence ID" value="CUQ07524.1"/>
    <property type="molecule type" value="Genomic_DNA"/>
</dbReference>
<evidence type="ECO:0000313" key="1">
    <source>
        <dbReference type="EMBL" id="CUQ07524.1"/>
    </source>
</evidence>
<sequence>MTNLKNLQYQNWAAKESLLRQPFFIENQKNRESKIYFIPDLPLEHGIG</sequence>
<reference evidence="1 2" key="1">
    <citation type="submission" date="2015-09" db="EMBL/GenBank/DDBJ databases">
        <authorList>
            <consortium name="Pathogen Informatics"/>
        </authorList>
    </citation>
    <scope>NUCLEOTIDE SEQUENCE [LARGE SCALE GENOMIC DNA]</scope>
    <source>
        <strain evidence="1 2">2789STDY5834846</strain>
    </source>
</reference>
<protein>
    <submittedName>
        <fullName evidence="1">Uncharacterized protein</fullName>
    </submittedName>
</protein>
<gene>
    <name evidence="1" type="ORF">ERS852461_04150</name>
</gene>
<organism evidence="1 2">
    <name type="scientific">Bacteroides faecis</name>
    <dbReference type="NCBI Taxonomy" id="674529"/>
    <lineage>
        <taxon>Bacteria</taxon>
        <taxon>Pseudomonadati</taxon>
        <taxon>Bacteroidota</taxon>
        <taxon>Bacteroidia</taxon>
        <taxon>Bacteroidales</taxon>
        <taxon>Bacteroidaceae</taxon>
        <taxon>Bacteroides</taxon>
    </lineage>
</organism>
<evidence type="ECO:0000313" key="2">
    <source>
        <dbReference type="Proteomes" id="UP000095606"/>
    </source>
</evidence>
<dbReference type="AlphaFoldDB" id="A0A174TBK4"/>